<name>A0A0C3BA88_SERVB</name>
<dbReference type="Proteomes" id="UP000054097">
    <property type="component" value="Unassembled WGS sequence"/>
</dbReference>
<organism evidence="2 3">
    <name type="scientific">Serendipita vermifera MAFF 305830</name>
    <dbReference type="NCBI Taxonomy" id="933852"/>
    <lineage>
        <taxon>Eukaryota</taxon>
        <taxon>Fungi</taxon>
        <taxon>Dikarya</taxon>
        <taxon>Basidiomycota</taxon>
        <taxon>Agaricomycotina</taxon>
        <taxon>Agaricomycetes</taxon>
        <taxon>Sebacinales</taxon>
        <taxon>Serendipitaceae</taxon>
        <taxon>Serendipita</taxon>
    </lineage>
</organism>
<gene>
    <name evidence="2" type="ORF">M408DRAFT_127084</name>
</gene>
<dbReference type="EMBL" id="KN824290">
    <property type="protein sequence ID" value="KIM29029.1"/>
    <property type="molecule type" value="Genomic_DNA"/>
</dbReference>
<dbReference type="AlphaFoldDB" id="A0A0C3BA88"/>
<dbReference type="HOGENOM" id="CLU_1741698_0_0_1"/>
<sequence>MMRSDPFWILSSPAPSNTRDAGITRNQADNRQGQETFFQNEKNCCKDRGLASAPYGMGAVRHSPTFFALDSAVWTASKPASPLIDQHHRKRDFSVPASNSSLGCVREIDKGVAEDRKGAKSFFRSLMATLFPTIRSVKYSIEIFREFCRV</sequence>
<feature type="region of interest" description="Disordered" evidence="1">
    <location>
        <begin position="1"/>
        <end position="23"/>
    </location>
</feature>
<accession>A0A0C3BA88</accession>
<reference evidence="3" key="2">
    <citation type="submission" date="2015-01" db="EMBL/GenBank/DDBJ databases">
        <title>Evolutionary Origins and Diversification of the Mycorrhizal Mutualists.</title>
        <authorList>
            <consortium name="DOE Joint Genome Institute"/>
            <consortium name="Mycorrhizal Genomics Consortium"/>
            <person name="Kohler A."/>
            <person name="Kuo A."/>
            <person name="Nagy L.G."/>
            <person name="Floudas D."/>
            <person name="Copeland A."/>
            <person name="Barry K.W."/>
            <person name="Cichocki N."/>
            <person name="Veneault-Fourrey C."/>
            <person name="LaButti K."/>
            <person name="Lindquist E.A."/>
            <person name="Lipzen A."/>
            <person name="Lundell T."/>
            <person name="Morin E."/>
            <person name="Murat C."/>
            <person name="Riley R."/>
            <person name="Ohm R."/>
            <person name="Sun H."/>
            <person name="Tunlid A."/>
            <person name="Henrissat B."/>
            <person name="Grigoriev I.V."/>
            <person name="Hibbett D.S."/>
            <person name="Martin F."/>
        </authorList>
    </citation>
    <scope>NUCLEOTIDE SEQUENCE [LARGE SCALE GENOMIC DNA]</scope>
    <source>
        <strain evidence="3">MAFF 305830</strain>
    </source>
</reference>
<feature type="compositionally biased region" description="Polar residues" evidence="1">
    <location>
        <begin position="13"/>
        <end position="23"/>
    </location>
</feature>
<evidence type="ECO:0000313" key="2">
    <source>
        <dbReference type="EMBL" id="KIM29029.1"/>
    </source>
</evidence>
<protein>
    <submittedName>
        <fullName evidence="2">Uncharacterized protein</fullName>
    </submittedName>
</protein>
<evidence type="ECO:0000313" key="3">
    <source>
        <dbReference type="Proteomes" id="UP000054097"/>
    </source>
</evidence>
<evidence type="ECO:0000256" key="1">
    <source>
        <dbReference type="SAM" id="MobiDB-lite"/>
    </source>
</evidence>
<proteinExistence type="predicted"/>
<reference evidence="2 3" key="1">
    <citation type="submission" date="2014-04" db="EMBL/GenBank/DDBJ databases">
        <authorList>
            <consortium name="DOE Joint Genome Institute"/>
            <person name="Kuo A."/>
            <person name="Zuccaro A."/>
            <person name="Kohler A."/>
            <person name="Nagy L.G."/>
            <person name="Floudas D."/>
            <person name="Copeland A."/>
            <person name="Barry K.W."/>
            <person name="Cichocki N."/>
            <person name="Veneault-Fourrey C."/>
            <person name="LaButti K."/>
            <person name="Lindquist E.A."/>
            <person name="Lipzen A."/>
            <person name="Lundell T."/>
            <person name="Morin E."/>
            <person name="Murat C."/>
            <person name="Sun H."/>
            <person name="Tunlid A."/>
            <person name="Henrissat B."/>
            <person name="Grigoriev I.V."/>
            <person name="Hibbett D.S."/>
            <person name="Martin F."/>
            <person name="Nordberg H.P."/>
            <person name="Cantor M.N."/>
            <person name="Hua S.X."/>
        </authorList>
    </citation>
    <scope>NUCLEOTIDE SEQUENCE [LARGE SCALE GENOMIC DNA]</scope>
    <source>
        <strain evidence="2 3">MAFF 305830</strain>
    </source>
</reference>
<keyword evidence="3" id="KW-1185">Reference proteome</keyword>